<dbReference type="EMBL" id="FQ859183">
    <property type="protein sequence ID" value="CCB70264.1"/>
    <property type="molecule type" value="Genomic_DNA"/>
</dbReference>
<proteinExistence type="inferred from homology"/>
<accession>G2Z2T5</accession>
<keyword evidence="4" id="KW-0788">Thiol protease</keyword>
<evidence type="ECO:0000313" key="6">
    <source>
        <dbReference type="EMBL" id="CCB70264.1"/>
    </source>
</evidence>
<protein>
    <submittedName>
        <fullName evidence="6">Cell wall-associated hydrolase</fullName>
    </submittedName>
</protein>
<dbReference type="InterPro" id="IPR038765">
    <property type="entry name" value="Papain-like_cys_pep_sf"/>
</dbReference>
<dbReference type="HOGENOM" id="CLU_016043_9_2_10"/>
<keyword evidence="2" id="KW-0645">Protease</keyword>
<dbReference type="KEGG" id="fbr:FBFL15_2244"/>
<evidence type="ECO:0000313" key="7">
    <source>
        <dbReference type="Proteomes" id="UP000009186"/>
    </source>
</evidence>
<name>G2Z2T5_FLABF</name>
<keyword evidence="7" id="KW-1185">Reference proteome</keyword>
<dbReference type="SUPFAM" id="SSF54001">
    <property type="entry name" value="Cysteine proteinases"/>
    <property type="match status" value="1"/>
</dbReference>
<dbReference type="Gene3D" id="3.90.1720.10">
    <property type="entry name" value="endopeptidase domain like (from Nostoc punctiforme)"/>
    <property type="match status" value="1"/>
</dbReference>
<dbReference type="GO" id="GO:0008234">
    <property type="term" value="F:cysteine-type peptidase activity"/>
    <property type="evidence" value="ECO:0007669"/>
    <property type="project" value="UniProtKB-KW"/>
</dbReference>
<gene>
    <name evidence="6" type="ordered locus">FBFL15_2244</name>
</gene>
<evidence type="ECO:0000256" key="2">
    <source>
        <dbReference type="ARBA" id="ARBA00022670"/>
    </source>
</evidence>
<reference evidence="6 7" key="1">
    <citation type="journal article" date="2011" name="Appl. Environ. Microbiol.">
        <title>Complete genome sequence of the fish pathogen Flavobacterium branchiophilum.</title>
        <authorList>
            <consortium name="1:IP"/>
            <consortium name="Microbial Evolutionary Genomics,F-75015 Paris"/>
            <consortium name="France 2:CNRS"/>
            <consortium name="URA2171"/>
            <consortium name="F-75015 Paris,France 3:Unite de Virologie et Immunologie Mol."/>
            <consortium name="INRA,78352 Jouy en Josas Cedex"/>
            <consortium name="France. 4:Unite de Mathemathique"/>
            <consortium name="Informatique et Genome,INRA"/>
            <consortium name="78352 Jouy en Josas Cedex"/>
            <consortium name="France. 5:CEA/Genoscope"/>
            <consortium name="Evry"/>
            <consortium name="France"/>
            <person name="Touchon M."/>
            <person name="Barbier P."/>
            <person name="Bernardet J.F."/>
            <person name="Loux V."/>
            <person name="Vacherie B."/>
            <person name="Barbe V."/>
            <person name="Rocha E.P."/>
            <person name="Duchaud E."/>
        </authorList>
    </citation>
    <scope>NUCLEOTIDE SEQUENCE [LARGE SCALE GENOMIC DNA]</scope>
    <source>
        <strain evidence="6 7">FL-15</strain>
    </source>
</reference>
<evidence type="ECO:0000256" key="4">
    <source>
        <dbReference type="ARBA" id="ARBA00022807"/>
    </source>
</evidence>
<comment type="similarity">
    <text evidence="1">Belongs to the peptidase C40 family.</text>
</comment>
<dbReference type="InterPro" id="IPR051202">
    <property type="entry name" value="Peptidase_C40"/>
</dbReference>
<dbReference type="PANTHER" id="PTHR47053">
    <property type="entry name" value="MUREIN DD-ENDOPEPTIDASE MEPH-RELATED"/>
    <property type="match status" value="1"/>
</dbReference>
<dbReference type="PROSITE" id="PS51257">
    <property type="entry name" value="PROKAR_LIPOPROTEIN"/>
    <property type="match status" value="1"/>
</dbReference>
<dbReference type="Pfam" id="PF00877">
    <property type="entry name" value="NLPC_P60"/>
    <property type="match status" value="1"/>
</dbReference>
<dbReference type="InterPro" id="IPR000064">
    <property type="entry name" value="NLP_P60_dom"/>
</dbReference>
<dbReference type="PANTHER" id="PTHR47053:SF1">
    <property type="entry name" value="MUREIN DD-ENDOPEPTIDASE MEPH-RELATED"/>
    <property type="match status" value="1"/>
</dbReference>
<organism evidence="6 7">
    <name type="scientific">Flavobacterium branchiophilum (strain FL-15)</name>
    <dbReference type="NCBI Taxonomy" id="1034807"/>
    <lineage>
        <taxon>Bacteria</taxon>
        <taxon>Pseudomonadati</taxon>
        <taxon>Bacteroidota</taxon>
        <taxon>Flavobacteriia</taxon>
        <taxon>Flavobacteriales</taxon>
        <taxon>Flavobacteriaceae</taxon>
        <taxon>Flavobacterium</taxon>
    </lineage>
</organism>
<evidence type="ECO:0000256" key="3">
    <source>
        <dbReference type="ARBA" id="ARBA00022801"/>
    </source>
</evidence>
<dbReference type="eggNOG" id="COG0791">
    <property type="taxonomic scope" value="Bacteria"/>
</dbReference>
<dbReference type="PROSITE" id="PS51935">
    <property type="entry name" value="NLPC_P60"/>
    <property type="match status" value="1"/>
</dbReference>
<dbReference type="AlphaFoldDB" id="G2Z2T5"/>
<keyword evidence="3 6" id="KW-0378">Hydrolase</keyword>
<feature type="domain" description="NlpC/P60" evidence="5">
    <location>
        <begin position="81"/>
        <end position="207"/>
    </location>
</feature>
<dbReference type="STRING" id="1034807.FBFL15_2244"/>
<sequence>MKKITLTLLSISILSCNTTKNIVYYKKKDSVQALPKNTEMTNNTKVTKKSVGYQLADDYYPDEFSTESKSSTFDGMVVHNDKIIMDVVEQAKQNIGSNYRTGGTTKSGFDCSGLMYATFKSFGITLPRTSNEQSRIGIKIAPKDAQIGDLIFFRTNGRGRINHVGLITEITEDEIKFIHSSIQKGVIISSTKETYYKNDFAVIKRIFD</sequence>
<dbReference type="Proteomes" id="UP000009186">
    <property type="component" value="Chromosome"/>
</dbReference>
<evidence type="ECO:0000259" key="5">
    <source>
        <dbReference type="PROSITE" id="PS51935"/>
    </source>
</evidence>
<dbReference type="RefSeq" id="WP_014084726.1">
    <property type="nucleotide sequence ID" value="NC_016001.1"/>
</dbReference>
<evidence type="ECO:0000256" key="1">
    <source>
        <dbReference type="ARBA" id="ARBA00007074"/>
    </source>
</evidence>
<dbReference type="GO" id="GO:0006508">
    <property type="term" value="P:proteolysis"/>
    <property type="evidence" value="ECO:0007669"/>
    <property type="project" value="UniProtKB-KW"/>
</dbReference>